<comment type="caution">
    <text evidence="1">The sequence shown here is derived from an EMBL/GenBank/DDBJ whole genome shotgun (WGS) entry which is preliminary data.</text>
</comment>
<gene>
    <name evidence="1" type="ORF">QK289_04015</name>
</gene>
<dbReference type="RefSeq" id="WP_282354687.1">
    <property type="nucleotide sequence ID" value="NZ_JASBQV010000004.1"/>
</dbReference>
<reference evidence="1 2" key="1">
    <citation type="submission" date="2023-04" db="EMBL/GenBank/DDBJ databases">
        <title>Antarctic isolates genomes.</title>
        <authorList>
            <person name="Dimov S.G."/>
        </authorList>
    </citation>
    <scope>NUCLEOTIDE SEQUENCE [LARGE SCALE GENOMIC DNA]</scope>
    <source>
        <strain evidence="1 2">AL19</strain>
    </source>
</reference>
<dbReference type="EMBL" id="JASBQV010000004">
    <property type="protein sequence ID" value="MDI3234163.1"/>
    <property type="molecule type" value="Genomic_DNA"/>
</dbReference>
<accession>A0ABT6QZZ4</accession>
<evidence type="ECO:0000313" key="1">
    <source>
        <dbReference type="EMBL" id="MDI3234163.1"/>
    </source>
</evidence>
<keyword evidence="2" id="KW-1185">Reference proteome</keyword>
<protein>
    <submittedName>
        <fullName evidence="1">AAA family ATPase</fullName>
    </submittedName>
</protein>
<name>A0ABT6QZZ4_9BACL</name>
<proteinExistence type="predicted"/>
<sequence length="128" mass="14415">MIIQKVAAGETVTFSLRNGVLRFEDQVEIDLAARQGDVDRTIDVCLDNSLETMREGLGAWYVATIIVPARQQEYVETDEGGEVVDLPLDMKKVVLNLWPLPQVYLERKQAAQEVEQPETQNEVVEVAE</sequence>
<dbReference type="Proteomes" id="UP001243286">
    <property type="component" value="Unassembled WGS sequence"/>
</dbReference>
<evidence type="ECO:0000313" key="2">
    <source>
        <dbReference type="Proteomes" id="UP001243286"/>
    </source>
</evidence>
<organism evidence="1 2">
    <name type="scientific">Exiguobacterium antarcticum</name>
    <dbReference type="NCBI Taxonomy" id="132920"/>
    <lineage>
        <taxon>Bacteria</taxon>
        <taxon>Bacillati</taxon>
        <taxon>Bacillota</taxon>
        <taxon>Bacilli</taxon>
        <taxon>Bacillales</taxon>
        <taxon>Bacillales Family XII. Incertae Sedis</taxon>
        <taxon>Exiguobacterium</taxon>
    </lineage>
</organism>